<comment type="caution">
    <text evidence="1">The sequence shown here is derived from an EMBL/GenBank/DDBJ whole genome shotgun (WGS) entry which is preliminary data.</text>
</comment>
<protein>
    <submittedName>
        <fullName evidence="1">Phage tail P2-like protein</fullName>
    </submittedName>
</protein>
<dbReference type="EMBL" id="JACIDX010000001">
    <property type="protein sequence ID" value="MBB3953393.1"/>
    <property type="molecule type" value="Genomic_DNA"/>
</dbReference>
<dbReference type="AlphaFoldDB" id="A0A7W6CFL4"/>
<accession>A0A7W6CFL4</accession>
<organism evidence="1 2">
    <name type="scientific">Novosphingobium sediminicola</name>
    <dbReference type="NCBI Taxonomy" id="563162"/>
    <lineage>
        <taxon>Bacteria</taxon>
        <taxon>Pseudomonadati</taxon>
        <taxon>Pseudomonadota</taxon>
        <taxon>Alphaproteobacteria</taxon>
        <taxon>Sphingomonadales</taxon>
        <taxon>Sphingomonadaceae</taxon>
        <taxon>Novosphingobium</taxon>
    </lineage>
</organism>
<dbReference type="NCBIfam" id="TIGR01634">
    <property type="entry name" value="tail_P2_I"/>
    <property type="match status" value="1"/>
</dbReference>
<sequence>MANNPSLLPPNARPLEHALASATARIGAIPTPLTALVRPDAIPATILPWLAWGLSIKRWRPSWNEAQRRDVTAQAIPNAKIRGSRAAADAVIADYDPRITLTLWYEAGGSGVPFTFFVTLPLDGTFDTMATAEFAAELYRDLVRVKPARDHFQLRQKVTAKAALPMAAVARAWAMERAMATMIGPDPADDLKLTTEYGEPLEGDDGAAWEYI</sequence>
<reference evidence="1 2" key="1">
    <citation type="submission" date="2020-08" db="EMBL/GenBank/DDBJ databases">
        <title>Genomic Encyclopedia of Type Strains, Phase IV (KMG-IV): sequencing the most valuable type-strain genomes for metagenomic binning, comparative biology and taxonomic classification.</title>
        <authorList>
            <person name="Goeker M."/>
        </authorList>
    </citation>
    <scope>NUCLEOTIDE SEQUENCE [LARGE SCALE GENOMIC DNA]</scope>
    <source>
        <strain evidence="1 2">DSM 27057</strain>
    </source>
</reference>
<dbReference type="Proteomes" id="UP000548867">
    <property type="component" value="Unassembled WGS sequence"/>
</dbReference>
<keyword evidence="2" id="KW-1185">Reference proteome</keyword>
<dbReference type="InterPro" id="IPR006521">
    <property type="entry name" value="Tail_protein_I"/>
</dbReference>
<evidence type="ECO:0000313" key="1">
    <source>
        <dbReference type="EMBL" id="MBB3953393.1"/>
    </source>
</evidence>
<gene>
    <name evidence="1" type="ORF">GGR38_000305</name>
</gene>
<evidence type="ECO:0000313" key="2">
    <source>
        <dbReference type="Proteomes" id="UP000548867"/>
    </source>
</evidence>
<dbReference type="RefSeq" id="WP_183621975.1">
    <property type="nucleotide sequence ID" value="NZ_JACIDX010000001.1"/>
</dbReference>
<dbReference type="Pfam" id="PF09684">
    <property type="entry name" value="Tail_P2_I"/>
    <property type="match status" value="1"/>
</dbReference>
<proteinExistence type="predicted"/>
<name>A0A7W6CFL4_9SPHN</name>